<keyword evidence="1" id="KW-0324">Glycolysis</keyword>
<evidence type="ECO:0000256" key="2">
    <source>
        <dbReference type="ARBA" id="ARBA00023235"/>
    </source>
</evidence>
<reference evidence="5 6" key="1">
    <citation type="submission" date="2017-11" db="EMBL/GenBank/DDBJ databases">
        <title>Draft Genome Sequence of Sporolactobacillus inulinus NBRC 111894 Isolated from Koso, a Japanese Sugar-Vegetable Fermented Beverage.</title>
        <authorList>
            <person name="Chiou T.Y."/>
            <person name="Oshima K."/>
            <person name="Suda W."/>
            <person name="Hattori M."/>
            <person name="Takahashi T."/>
        </authorList>
    </citation>
    <scope>NUCLEOTIDE SEQUENCE [LARGE SCALE GENOMIC DNA]</scope>
    <source>
        <strain evidence="5 6">NBRC111894</strain>
    </source>
</reference>
<dbReference type="GO" id="GO:0016791">
    <property type="term" value="F:phosphatase activity"/>
    <property type="evidence" value="ECO:0007669"/>
    <property type="project" value="TreeGrafter"/>
</dbReference>
<sequence length="214" mass="24069">MKRIYLVRHGETFFNLLNIAQGRADSPLTTKGQEEALALGSALKKNNINIETAFTSDLTRAKDTAKLILKGSKLSMSILNETKDLREVSFGSFEGMNSHLMWNKSGTAVNQPHFNSDYPDWQKISVLEGLKKLDTFHAAENYRDVKKRIHRLLEIFTSSSSHDILAVSHGLFLSCLVFFLSAEQIKVDVIPNASLTKIVYDGKDFNIEYVGEKL</sequence>
<dbReference type="InterPro" id="IPR050275">
    <property type="entry name" value="PGM_Phosphatase"/>
</dbReference>
<dbReference type="Proteomes" id="UP000319716">
    <property type="component" value="Unassembled WGS sequence"/>
</dbReference>
<dbReference type="InterPro" id="IPR013078">
    <property type="entry name" value="His_Pase_superF_clade-1"/>
</dbReference>
<name>A0A4Y1ZCE0_9BACL</name>
<proteinExistence type="predicted"/>
<dbReference type="GO" id="GO:0005737">
    <property type="term" value="C:cytoplasm"/>
    <property type="evidence" value="ECO:0007669"/>
    <property type="project" value="TreeGrafter"/>
</dbReference>
<dbReference type="EMBL" id="BEXB01000016">
    <property type="protein sequence ID" value="GAY76670.1"/>
    <property type="molecule type" value="Genomic_DNA"/>
</dbReference>
<dbReference type="Gene3D" id="3.40.50.1240">
    <property type="entry name" value="Phosphoglycerate mutase-like"/>
    <property type="match status" value="1"/>
</dbReference>
<protein>
    <submittedName>
        <fullName evidence="5">Phosphoglycerate mutase family</fullName>
    </submittedName>
</protein>
<dbReference type="CDD" id="cd07067">
    <property type="entry name" value="HP_PGM_like"/>
    <property type="match status" value="1"/>
</dbReference>
<feature type="active site" description="Tele-phosphohistidine intermediate" evidence="3">
    <location>
        <position position="9"/>
    </location>
</feature>
<dbReference type="Pfam" id="PF00300">
    <property type="entry name" value="His_Phos_1"/>
    <property type="match status" value="1"/>
</dbReference>
<feature type="binding site" evidence="4">
    <location>
        <position position="60"/>
    </location>
    <ligand>
        <name>substrate</name>
    </ligand>
</feature>
<dbReference type="PROSITE" id="PS00175">
    <property type="entry name" value="PG_MUTASE"/>
    <property type="match status" value="1"/>
</dbReference>
<organism evidence="5 6">
    <name type="scientific">Sporolactobacillus inulinus</name>
    <dbReference type="NCBI Taxonomy" id="2078"/>
    <lineage>
        <taxon>Bacteria</taxon>
        <taxon>Bacillati</taxon>
        <taxon>Bacillota</taxon>
        <taxon>Bacilli</taxon>
        <taxon>Bacillales</taxon>
        <taxon>Sporolactobacillaceae</taxon>
        <taxon>Sporolactobacillus</taxon>
    </lineage>
</organism>
<feature type="active site" description="Proton donor/acceptor" evidence="3">
    <location>
        <position position="87"/>
    </location>
</feature>
<dbReference type="AlphaFoldDB" id="A0A4Y1ZCE0"/>
<dbReference type="PANTHER" id="PTHR48100:SF1">
    <property type="entry name" value="HISTIDINE PHOSPHATASE FAMILY PROTEIN-RELATED"/>
    <property type="match status" value="1"/>
</dbReference>
<dbReference type="RefSeq" id="WP_176557794.1">
    <property type="nucleotide sequence ID" value="NZ_BEXB01000016.1"/>
</dbReference>
<dbReference type="SMART" id="SM00855">
    <property type="entry name" value="PGAM"/>
    <property type="match status" value="1"/>
</dbReference>
<evidence type="ECO:0000256" key="4">
    <source>
        <dbReference type="PIRSR" id="PIRSR613078-2"/>
    </source>
</evidence>
<evidence type="ECO:0000313" key="6">
    <source>
        <dbReference type="Proteomes" id="UP000319716"/>
    </source>
</evidence>
<accession>A0A4Y1ZCE0</accession>
<dbReference type="PANTHER" id="PTHR48100">
    <property type="entry name" value="BROAD-SPECIFICITY PHOSPHATASE YOR283W-RELATED"/>
    <property type="match status" value="1"/>
</dbReference>
<comment type="caution">
    <text evidence="5">The sequence shown here is derived from an EMBL/GenBank/DDBJ whole genome shotgun (WGS) entry which is preliminary data.</text>
</comment>
<keyword evidence="2" id="KW-0413">Isomerase</keyword>
<evidence type="ECO:0000313" key="5">
    <source>
        <dbReference type="EMBL" id="GAY76670.1"/>
    </source>
</evidence>
<dbReference type="InterPro" id="IPR001345">
    <property type="entry name" value="PG/BPGM_mutase_AS"/>
</dbReference>
<evidence type="ECO:0000256" key="1">
    <source>
        <dbReference type="ARBA" id="ARBA00023152"/>
    </source>
</evidence>
<feature type="binding site" evidence="4">
    <location>
        <begin position="8"/>
        <end position="15"/>
    </location>
    <ligand>
        <name>substrate</name>
    </ligand>
</feature>
<gene>
    <name evidence="5" type="ORF">NBRC111894_2224</name>
</gene>
<dbReference type="InterPro" id="IPR029033">
    <property type="entry name" value="His_PPase_superfam"/>
</dbReference>
<dbReference type="SUPFAM" id="SSF53254">
    <property type="entry name" value="Phosphoglycerate mutase-like"/>
    <property type="match status" value="1"/>
</dbReference>
<evidence type="ECO:0000256" key="3">
    <source>
        <dbReference type="PIRSR" id="PIRSR613078-1"/>
    </source>
</evidence>